<reference evidence="3" key="1">
    <citation type="submission" date="2014-12" db="EMBL/GenBank/DDBJ databases">
        <title>Insight into the proteome of Arion vulgaris.</title>
        <authorList>
            <person name="Aradska J."/>
            <person name="Bulat T."/>
            <person name="Smidak R."/>
            <person name="Sarate P."/>
            <person name="Gangsoo J."/>
            <person name="Sialana F."/>
            <person name="Bilban M."/>
            <person name="Lubec G."/>
        </authorList>
    </citation>
    <scope>NUCLEOTIDE SEQUENCE</scope>
    <source>
        <tissue evidence="3">Skin</tissue>
    </source>
</reference>
<name>A0A0B7B3N6_9EUPU</name>
<feature type="region of interest" description="Disordered" evidence="1">
    <location>
        <begin position="164"/>
        <end position="299"/>
    </location>
</feature>
<dbReference type="InterPro" id="IPR031970">
    <property type="entry name" value="Anillin_N"/>
</dbReference>
<feature type="non-terminal residue" evidence="3">
    <location>
        <position position="299"/>
    </location>
</feature>
<feature type="compositionally biased region" description="Basic and acidic residues" evidence="1">
    <location>
        <begin position="164"/>
        <end position="173"/>
    </location>
</feature>
<accession>A0A0B7B3N6</accession>
<feature type="compositionally biased region" description="Polar residues" evidence="1">
    <location>
        <begin position="256"/>
        <end position="299"/>
    </location>
</feature>
<gene>
    <name evidence="3" type="primary">ORF160666</name>
</gene>
<protein>
    <recommendedName>
        <fullName evidence="2">Anillin N-terminal domain-containing protein</fullName>
    </recommendedName>
</protein>
<feature type="compositionally biased region" description="Basic and acidic residues" evidence="1">
    <location>
        <begin position="56"/>
        <end position="72"/>
    </location>
</feature>
<feature type="domain" description="Anillin N-terminal" evidence="2">
    <location>
        <begin position="124"/>
        <end position="171"/>
    </location>
</feature>
<evidence type="ECO:0000259" key="2">
    <source>
        <dbReference type="Pfam" id="PF16018"/>
    </source>
</evidence>
<feature type="compositionally biased region" description="Low complexity" evidence="1">
    <location>
        <begin position="204"/>
        <end position="217"/>
    </location>
</feature>
<dbReference type="EMBL" id="HACG01040803">
    <property type="protein sequence ID" value="CEK87668.1"/>
    <property type="molecule type" value="Transcribed_RNA"/>
</dbReference>
<sequence length="299" mass="32894">MDPDTQRLIEKTRQRREMLNQRIAGMPEAIPRKRRTPVLEQEPENILSEIQANQDDSPKRQCMREEEGKRQDTPAIRGVQSRIKDLPNSLTRENEENVEVTPVPKPRKSISSPPLERKAPASLQSKSPVNGTSNITSVSSSRKNRFAALASNINNWEDDLTHHVIHKEEEKKPKWQPPTKMADSVVHTTSSSSGKGPAPPPPNISQVVTESVTSVSSPKKTHAPLGNVLPTSPAGKLTRNSPMRTSKVELNRSPKPFSSNYEDRASSPSKSATELTRVNSPRSQASPAKSASDTVVSAS</sequence>
<feature type="region of interest" description="Disordered" evidence="1">
    <location>
        <begin position="29"/>
        <end position="141"/>
    </location>
</feature>
<organism evidence="3">
    <name type="scientific">Arion vulgaris</name>
    <dbReference type="NCBI Taxonomy" id="1028688"/>
    <lineage>
        <taxon>Eukaryota</taxon>
        <taxon>Metazoa</taxon>
        <taxon>Spiralia</taxon>
        <taxon>Lophotrochozoa</taxon>
        <taxon>Mollusca</taxon>
        <taxon>Gastropoda</taxon>
        <taxon>Heterobranchia</taxon>
        <taxon>Euthyneura</taxon>
        <taxon>Panpulmonata</taxon>
        <taxon>Eupulmonata</taxon>
        <taxon>Stylommatophora</taxon>
        <taxon>Helicina</taxon>
        <taxon>Arionoidea</taxon>
        <taxon>Arionidae</taxon>
        <taxon>Arion</taxon>
    </lineage>
</organism>
<dbReference type="AlphaFoldDB" id="A0A0B7B3N6"/>
<dbReference type="Pfam" id="PF16018">
    <property type="entry name" value="Anillin_N"/>
    <property type="match status" value="1"/>
</dbReference>
<proteinExistence type="predicted"/>
<evidence type="ECO:0000256" key="1">
    <source>
        <dbReference type="SAM" id="MobiDB-lite"/>
    </source>
</evidence>
<evidence type="ECO:0000313" key="3">
    <source>
        <dbReference type="EMBL" id="CEK87668.1"/>
    </source>
</evidence>
<feature type="compositionally biased region" description="Polar residues" evidence="1">
    <location>
        <begin position="122"/>
        <end position="141"/>
    </location>
</feature>